<dbReference type="Gene3D" id="2.60.120.260">
    <property type="entry name" value="Galactose-binding domain-like"/>
    <property type="match status" value="3"/>
</dbReference>
<evidence type="ECO:0000256" key="1">
    <source>
        <dbReference type="SAM" id="MobiDB-lite"/>
    </source>
</evidence>
<dbReference type="RefSeq" id="WP_106539286.1">
    <property type="nucleotide sequence ID" value="NZ_PYGE01000021.1"/>
</dbReference>
<dbReference type="InterPro" id="IPR017853">
    <property type="entry name" value="GH"/>
</dbReference>
<dbReference type="InterPro" id="IPR008979">
    <property type="entry name" value="Galactose-bd-like_sf"/>
</dbReference>
<evidence type="ECO:0000313" key="5">
    <source>
        <dbReference type="Proteomes" id="UP000243528"/>
    </source>
</evidence>
<proteinExistence type="predicted"/>
<comment type="caution">
    <text evidence="4">The sequence shown here is derived from an EMBL/GenBank/DDBJ whole genome shotgun (WGS) entry which is preliminary data.</text>
</comment>
<dbReference type="Gene3D" id="3.20.20.80">
    <property type="entry name" value="Glycosidases"/>
    <property type="match status" value="1"/>
</dbReference>
<dbReference type="AlphaFoldDB" id="A0A2P8DL36"/>
<dbReference type="EMBL" id="PYGE01000021">
    <property type="protein sequence ID" value="PSK97861.1"/>
    <property type="molecule type" value="Genomic_DNA"/>
</dbReference>
<reference evidence="4 5" key="1">
    <citation type="submission" date="2018-03" db="EMBL/GenBank/DDBJ databases">
        <title>Genomic Encyclopedia of Archaeal and Bacterial Type Strains, Phase II (KMG-II): from individual species to whole genera.</title>
        <authorList>
            <person name="Goeker M."/>
        </authorList>
    </citation>
    <scope>NUCLEOTIDE SEQUENCE [LARGE SCALE GENOMIC DNA]</scope>
    <source>
        <strain evidence="4 5">DSM 45211</strain>
    </source>
</reference>
<dbReference type="InterPro" id="IPR005084">
    <property type="entry name" value="CBM6"/>
</dbReference>
<protein>
    <submittedName>
        <fullName evidence="4">Carbohydrate-binding protein with CBM35 doain</fullName>
    </submittedName>
</protein>
<dbReference type="CDD" id="cd04081">
    <property type="entry name" value="CBM35_galactosidase-like"/>
    <property type="match status" value="1"/>
</dbReference>
<feature type="region of interest" description="Disordered" evidence="1">
    <location>
        <begin position="394"/>
        <end position="416"/>
    </location>
</feature>
<feature type="domain" description="CBM6" evidence="3">
    <location>
        <begin position="724"/>
        <end position="863"/>
    </location>
</feature>
<dbReference type="PROSITE" id="PS51175">
    <property type="entry name" value="CBM6"/>
    <property type="match status" value="2"/>
</dbReference>
<gene>
    <name evidence="4" type="ORF">CLV30_12117</name>
</gene>
<dbReference type="Proteomes" id="UP000243528">
    <property type="component" value="Unassembled WGS sequence"/>
</dbReference>
<name>A0A2P8DL36_9ACTN</name>
<dbReference type="GO" id="GO:0030246">
    <property type="term" value="F:carbohydrate binding"/>
    <property type="evidence" value="ECO:0007669"/>
    <property type="project" value="InterPro"/>
</dbReference>
<feature type="signal peptide" evidence="2">
    <location>
        <begin position="1"/>
        <end position="30"/>
    </location>
</feature>
<dbReference type="OrthoDB" id="9760056at2"/>
<dbReference type="SUPFAM" id="SSF49785">
    <property type="entry name" value="Galactose-binding domain-like"/>
    <property type="match status" value="3"/>
</dbReference>
<feature type="domain" description="CBM6" evidence="3">
    <location>
        <begin position="456"/>
        <end position="591"/>
    </location>
</feature>
<keyword evidence="5" id="KW-1185">Reference proteome</keyword>
<dbReference type="SUPFAM" id="SSF51445">
    <property type="entry name" value="(Trans)glycosidases"/>
    <property type="match status" value="1"/>
</dbReference>
<sequence>MKRTALASLAAGAAVITAGLTATGPPSAVADDDPQRIVVDLAERTGPVKHGAHGTLYGLSDEGVPSDNLLEPLGIRTASQKAPEGEQHPNGDALDVADSFFRNGGDYMMIYMQDIYPTWPYDDFGFQDYLGKVEQIVADVVADPHRENYVYVPFNEPDWIWYGLNTDDPAEYERNRDRFLADWKTVVEKIRELDPGARIAGPNEAYYDRRFLPDFLSYAKKHDVLPDVMTWHTLPSDSLPAYRGDYAHYRQLEKDLGIGPLPININEWGGNRDLTVPGQMIQWMSAFEETKVDAGGQAYWAAAGNLAGNAVQTNKPSGSWWFLKMYADLSGETVRVTPPHPSELDTLQGIAAVDDAKRQARVLVGGSGGDADVVVEGVDPALFGDQVRVDVRSTTWSGQDADAPPPATSSSRDVEVSDDGTITVALRDRDVMSVHEIVLSPGGAGSHPDTDQPWSASYEAEDAEIVDGTVYTHGTAEDWNEHAASGTQDVGSLNKPTSSVTFDVEVPEDGRYRLGILYGNQTGTVSQQVLRVDGANPRFVDYPATMTWTYRARKDVALELDAGEHRITLAASDPVLGAATGEATLDRIDLERVPADASRPITYEAERARTADGVRYRYDEREQSGAGYVAAGRQDTVTFDVYAAENGYHDLDLRRAGGMSSLALNGAAVDGTRTKPTSARRGWTRDRERLFLSAGMNRVTVTSTTGRPALVDSLTVRPADGPVQTVEAEDAGNELSGSAVVEEAEHASGGAHVGGVGQGAENTFTLNVEAAEAGRHLLVVHYANDERDTGHAYNTDVISRPADISVNGADPQRKYFRNTWAWDNYWAVGVPVTLEEGANTITFSNDTGLWSGYAPKLDRFELAPIRVPAG</sequence>
<keyword evidence="2" id="KW-0732">Signal</keyword>
<accession>A0A2P8DL36</accession>
<evidence type="ECO:0000313" key="4">
    <source>
        <dbReference type="EMBL" id="PSK97861.1"/>
    </source>
</evidence>
<feature type="chain" id="PRO_5015134331" evidence="2">
    <location>
        <begin position="31"/>
        <end position="870"/>
    </location>
</feature>
<evidence type="ECO:0000256" key="2">
    <source>
        <dbReference type="SAM" id="SignalP"/>
    </source>
</evidence>
<organism evidence="4 5">
    <name type="scientific">Haloactinopolyspora alba</name>
    <dbReference type="NCBI Taxonomy" id="648780"/>
    <lineage>
        <taxon>Bacteria</taxon>
        <taxon>Bacillati</taxon>
        <taxon>Actinomycetota</taxon>
        <taxon>Actinomycetes</taxon>
        <taxon>Jiangellales</taxon>
        <taxon>Jiangellaceae</taxon>
        <taxon>Haloactinopolyspora</taxon>
    </lineage>
</organism>
<evidence type="ECO:0000259" key="3">
    <source>
        <dbReference type="PROSITE" id="PS51175"/>
    </source>
</evidence>